<evidence type="ECO:0000256" key="1">
    <source>
        <dbReference type="SAM" id="MobiDB-lite"/>
    </source>
</evidence>
<comment type="caution">
    <text evidence="3">The sequence shown here is derived from an EMBL/GenBank/DDBJ whole genome shotgun (WGS) entry which is preliminary data.</text>
</comment>
<reference evidence="3" key="1">
    <citation type="submission" date="2022-06" db="EMBL/GenBank/DDBJ databases">
        <title>Uncovering the hologenomic basis of an extraordinary plant invasion.</title>
        <authorList>
            <person name="Bieker V.C."/>
            <person name="Martin M.D."/>
            <person name="Gilbert T."/>
            <person name="Hodgins K."/>
            <person name="Battlay P."/>
            <person name="Petersen B."/>
            <person name="Wilson J."/>
        </authorList>
    </citation>
    <scope>NUCLEOTIDE SEQUENCE</scope>
    <source>
        <strain evidence="3">AA19_3_7</strain>
        <tissue evidence="3">Leaf</tissue>
    </source>
</reference>
<feature type="compositionally biased region" description="Polar residues" evidence="1">
    <location>
        <begin position="76"/>
        <end position="98"/>
    </location>
</feature>
<gene>
    <name evidence="3" type="ORF">M8C21_002662</name>
</gene>
<sequence>DQQREPRGRVTGEGKKRRRERENPEEKEDRREIGWWFRLLWYGGDDDGSTGYSGSVMLKEMEDKNGLHEQRIRWSTQLPLGQQRLTGSTRRSKQSTTINRKRDRNDRIMLKEKQLSIPYQKQGCATRFSSKAARDECIRKDIDKYDKLLSSNEKQEKRDELHDKRKSVSWTQIWYGIYATIIGGIYIAFTYMGQIHMLVMQHSQFQLIPSAFNECHVLMQKDDPKVITMYL</sequence>
<keyword evidence="4" id="KW-1185">Reference proteome</keyword>
<feature type="region of interest" description="Disordered" evidence="1">
    <location>
        <begin position="1"/>
        <end position="27"/>
    </location>
</feature>
<proteinExistence type="predicted"/>
<protein>
    <submittedName>
        <fullName evidence="3">Uncharacterized protein</fullName>
    </submittedName>
</protein>
<feature type="transmembrane region" description="Helical" evidence="2">
    <location>
        <begin position="173"/>
        <end position="192"/>
    </location>
</feature>
<dbReference type="AlphaFoldDB" id="A0AAD5GU75"/>
<keyword evidence="2" id="KW-0812">Transmembrane</keyword>
<evidence type="ECO:0000313" key="4">
    <source>
        <dbReference type="Proteomes" id="UP001206925"/>
    </source>
</evidence>
<evidence type="ECO:0000256" key="2">
    <source>
        <dbReference type="SAM" id="Phobius"/>
    </source>
</evidence>
<dbReference type="Proteomes" id="UP001206925">
    <property type="component" value="Unassembled WGS sequence"/>
</dbReference>
<keyword evidence="2" id="KW-0472">Membrane</keyword>
<evidence type="ECO:0000313" key="3">
    <source>
        <dbReference type="EMBL" id="KAI7751993.1"/>
    </source>
</evidence>
<accession>A0AAD5GU75</accession>
<organism evidence="3 4">
    <name type="scientific">Ambrosia artemisiifolia</name>
    <name type="common">Common ragweed</name>
    <dbReference type="NCBI Taxonomy" id="4212"/>
    <lineage>
        <taxon>Eukaryota</taxon>
        <taxon>Viridiplantae</taxon>
        <taxon>Streptophyta</taxon>
        <taxon>Embryophyta</taxon>
        <taxon>Tracheophyta</taxon>
        <taxon>Spermatophyta</taxon>
        <taxon>Magnoliopsida</taxon>
        <taxon>eudicotyledons</taxon>
        <taxon>Gunneridae</taxon>
        <taxon>Pentapetalae</taxon>
        <taxon>asterids</taxon>
        <taxon>campanulids</taxon>
        <taxon>Asterales</taxon>
        <taxon>Asteraceae</taxon>
        <taxon>Asteroideae</taxon>
        <taxon>Heliantheae alliance</taxon>
        <taxon>Heliantheae</taxon>
        <taxon>Ambrosia</taxon>
    </lineage>
</organism>
<name>A0AAD5GU75_AMBAR</name>
<feature type="region of interest" description="Disordered" evidence="1">
    <location>
        <begin position="76"/>
        <end position="105"/>
    </location>
</feature>
<keyword evidence="2" id="KW-1133">Transmembrane helix</keyword>
<dbReference type="EMBL" id="JAMZMK010005782">
    <property type="protein sequence ID" value="KAI7751993.1"/>
    <property type="molecule type" value="Genomic_DNA"/>
</dbReference>
<feature type="non-terminal residue" evidence="3">
    <location>
        <position position="1"/>
    </location>
</feature>